<evidence type="ECO:0000313" key="2">
    <source>
        <dbReference type="EMBL" id="PKK69668.1"/>
    </source>
</evidence>
<comment type="caution">
    <text evidence="2">The sequence shown here is derived from an EMBL/GenBank/DDBJ whole genome shotgun (WGS) entry which is preliminary data.</text>
</comment>
<sequence>MNLLTNLFYFILLFINPLTVYSYDVILHNETEPGFKIYKVLSYRDGITVVHLVKPINESCIEPRIDLRILHPNGTVDSAKVDYPIPEYNFCRGPNGFYWFDINRSLPRSINILYLDIASASYYVLSITRSGYVLSTTHTSEECGFMFANYETENIVMWKYFSRPDDKGNFSLLNEGRHYLQSLCQFY</sequence>
<dbReference type="VEuPathDB" id="FungiDB:RhiirA1_542310"/>
<accession>A0A2N1N730</accession>
<organism evidence="2 3">
    <name type="scientific">Rhizophagus irregularis</name>
    <dbReference type="NCBI Taxonomy" id="588596"/>
    <lineage>
        <taxon>Eukaryota</taxon>
        <taxon>Fungi</taxon>
        <taxon>Fungi incertae sedis</taxon>
        <taxon>Mucoromycota</taxon>
        <taxon>Glomeromycotina</taxon>
        <taxon>Glomeromycetes</taxon>
        <taxon>Glomerales</taxon>
        <taxon>Glomeraceae</taxon>
        <taxon>Rhizophagus</taxon>
    </lineage>
</organism>
<name>A0A2N1N730_9GLOM</name>
<proteinExistence type="predicted"/>
<keyword evidence="1" id="KW-0732">Signal</keyword>
<dbReference type="VEuPathDB" id="FungiDB:RhiirFUN_016341"/>
<reference evidence="2 3" key="2">
    <citation type="submission" date="2017-10" db="EMBL/GenBank/DDBJ databases">
        <title>Extensive intraspecific genome diversity in a model arbuscular mycorrhizal fungus.</title>
        <authorList>
            <person name="Chen E.C.H."/>
            <person name="Morin E."/>
            <person name="Baudet D."/>
            <person name="Noel J."/>
            <person name="Ndikumana S."/>
            <person name="Charron P."/>
            <person name="St-Onge C."/>
            <person name="Giorgi J."/>
            <person name="Grigoriev I.V."/>
            <person name="Roux C."/>
            <person name="Martin F.M."/>
            <person name="Corradi N."/>
        </authorList>
    </citation>
    <scope>NUCLEOTIDE SEQUENCE [LARGE SCALE GENOMIC DNA]</scope>
    <source>
        <strain evidence="2 3">C2</strain>
    </source>
</reference>
<protein>
    <submittedName>
        <fullName evidence="2">Uncharacterized protein</fullName>
    </submittedName>
</protein>
<feature type="signal peptide" evidence="1">
    <location>
        <begin position="1"/>
        <end position="22"/>
    </location>
</feature>
<dbReference type="EMBL" id="LLXL01000700">
    <property type="protein sequence ID" value="PKK69668.1"/>
    <property type="molecule type" value="Genomic_DNA"/>
</dbReference>
<evidence type="ECO:0000313" key="3">
    <source>
        <dbReference type="Proteomes" id="UP000233469"/>
    </source>
</evidence>
<dbReference type="AlphaFoldDB" id="A0A2N1N730"/>
<evidence type="ECO:0000256" key="1">
    <source>
        <dbReference type="SAM" id="SignalP"/>
    </source>
</evidence>
<dbReference type="Proteomes" id="UP000233469">
    <property type="component" value="Unassembled WGS sequence"/>
</dbReference>
<feature type="chain" id="PRO_5014690382" evidence="1">
    <location>
        <begin position="23"/>
        <end position="187"/>
    </location>
</feature>
<gene>
    <name evidence="2" type="ORF">RhiirC2_493800</name>
</gene>
<reference evidence="2 3" key="1">
    <citation type="submission" date="2016-04" db="EMBL/GenBank/DDBJ databases">
        <title>Genome analyses suggest a sexual origin of heterokaryosis in a supposedly ancient asexual fungus.</title>
        <authorList>
            <person name="Ropars J."/>
            <person name="Sedzielewska K."/>
            <person name="Noel J."/>
            <person name="Charron P."/>
            <person name="Farinelli L."/>
            <person name="Marton T."/>
            <person name="Kruger M."/>
            <person name="Pelin A."/>
            <person name="Brachmann A."/>
            <person name="Corradi N."/>
        </authorList>
    </citation>
    <scope>NUCLEOTIDE SEQUENCE [LARGE SCALE GENOMIC DNA]</scope>
    <source>
        <strain evidence="2 3">C2</strain>
    </source>
</reference>
<dbReference type="VEuPathDB" id="FungiDB:FUN_012128"/>